<dbReference type="EMBL" id="CP012508">
    <property type="protein sequence ID" value="ALB21753.1"/>
    <property type="molecule type" value="Genomic_DNA"/>
</dbReference>
<name>A0AAC8ZNH0_PISSA</name>
<protein>
    <submittedName>
        <fullName evidence="1">Uncharacterized protein</fullName>
    </submittedName>
</protein>
<organism evidence="1 2">
    <name type="scientific">Piscirickettsia salmonis</name>
    <dbReference type="NCBI Taxonomy" id="1238"/>
    <lineage>
        <taxon>Bacteria</taxon>
        <taxon>Pseudomonadati</taxon>
        <taxon>Pseudomonadota</taxon>
        <taxon>Gammaproteobacteria</taxon>
        <taxon>Thiotrichales</taxon>
        <taxon>Piscirickettsiaceae</taxon>
        <taxon>Piscirickettsia</taxon>
    </lineage>
</organism>
<reference evidence="1 2" key="1">
    <citation type="journal article" date="2014" name="Genome Announc.">
        <title>Comparative Genome Analysis of Two Isolates of the Fish Pathogen Piscirickettsia salmonis from Different Hosts Reveals Major Differences in Virulence-Associated Secretion Systems.</title>
        <authorList>
            <person name="Bohle H."/>
            <person name="Henriquez P."/>
            <person name="Grothusen H."/>
            <person name="Navas E."/>
            <person name="Sandoval A."/>
            <person name="Bustamante F."/>
            <person name="Bustos P."/>
            <person name="Mancilla M."/>
        </authorList>
    </citation>
    <scope>NUCLEOTIDE SEQUENCE [LARGE SCALE GENOMIC DNA]</scope>
    <source>
        <strain evidence="2">B1-32597</strain>
    </source>
</reference>
<evidence type="ECO:0000313" key="2">
    <source>
        <dbReference type="Proteomes" id="UP000029558"/>
    </source>
</evidence>
<dbReference type="AlphaFoldDB" id="A0AAC8ZNH0"/>
<evidence type="ECO:0000313" key="1">
    <source>
        <dbReference type="EMBL" id="ALB21753.1"/>
    </source>
</evidence>
<sequence>MDFQGIKKQVLSLLGQIYLHESEDEDNYVHVARARLACSGQVILDTFN</sequence>
<proteinExistence type="predicted"/>
<gene>
    <name evidence="1" type="ORF">KU39_569</name>
</gene>
<accession>A0AAC8ZNH0</accession>
<dbReference type="Proteomes" id="UP000029558">
    <property type="component" value="Chromosome"/>
</dbReference>